<name>A0A1E1WAM9_PECGO</name>
<dbReference type="AlphaFoldDB" id="A0A1E1WAM9"/>
<sequence length="115" mass="12683">MRTTKIDSANNALDRQRQTIKSTLKVAVRAVTETGDRDRYLTFVARVSVSCLCLARELSMSRIHCLTSSVKVVVSGRGPLSLSRREPPSLHREATGRRDIARALITVTINGSTET</sequence>
<dbReference type="EMBL" id="GDQN01007067">
    <property type="protein sequence ID" value="JAT83987.1"/>
    <property type="molecule type" value="Transcribed_RNA"/>
</dbReference>
<accession>A0A1E1WAM9</accession>
<evidence type="ECO:0000313" key="1">
    <source>
        <dbReference type="EMBL" id="JAT83987.1"/>
    </source>
</evidence>
<gene>
    <name evidence="1" type="ORF">g.16216</name>
</gene>
<protein>
    <submittedName>
        <fullName evidence="1">Uncharacterized protein</fullName>
    </submittedName>
</protein>
<proteinExistence type="predicted"/>
<reference evidence="1" key="1">
    <citation type="submission" date="2015-09" db="EMBL/GenBank/DDBJ databases">
        <title>De novo assembly of Pectinophora gossypiella (Pink Bollworm) gut transcriptome.</title>
        <authorList>
            <person name="Tassone E.E."/>
        </authorList>
    </citation>
    <scope>NUCLEOTIDE SEQUENCE</scope>
</reference>
<organism evidence="1">
    <name type="scientific">Pectinophora gossypiella</name>
    <name type="common">Cotton pink bollworm</name>
    <name type="synonym">Depressaria gossypiella</name>
    <dbReference type="NCBI Taxonomy" id="13191"/>
    <lineage>
        <taxon>Eukaryota</taxon>
        <taxon>Metazoa</taxon>
        <taxon>Ecdysozoa</taxon>
        <taxon>Arthropoda</taxon>
        <taxon>Hexapoda</taxon>
        <taxon>Insecta</taxon>
        <taxon>Pterygota</taxon>
        <taxon>Neoptera</taxon>
        <taxon>Endopterygota</taxon>
        <taxon>Lepidoptera</taxon>
        <taxon>Glossata</taxon>
        <taxon>Ditrysia</taxon>
        <taxon>Gelechioidea</taxon>
        <taxon>Gelechiidae</taxon>
        <taxon>Apatetrinae</taxon>
        <taxon>Pectinophora</taxon>
    </lineage>
</organism>